<reference evidence="7 8" key="1">
    <citation type="journal article" date="2016" name="Microb. Cell Fact.">
        <title>Dissection of exopolysaccharide biosynthesis in Kozakia baliensis.</title>
        <authorList>
            <person name="Brandt J.U."/>
            <person name="Jakob F."/>
            <person name="Behr J."/>
            <person name="Geissler A.J."/>
            <person name="Vogel R.F."/>
        </authorList>
    </citation>
    <scope>NUCLEOTIDE SEQUENCE [LARGE SCALE GENOMIC DNA]</scope>
    <source>
        <strain evidence="7 8">DSM 14400</strain>
        <plasmid evidence="8">Plasmid pkb14400_4</plasmid>
    </source>
</reference>
<name>A0A1D8UZ53_9PROT</name>
<dbReference type="EC" id="3.1.-.-" evidence="6"/>
<keyword evidence="7" id="KW-0614">Plasmid</keyword>
<dbReference type="Proteomes" id="UP000179145">
    <property type="component" value="Plasmid pKB14400_4"/>
</dbReference>
<dbReference type="CDD" id="cd00221">
    <property type="entry name" value="Vsr"/>
    <property type="match status" value="1"/>
</dbReference>
<keyword evidence="3 6" id="KW-0227">DNA damage</keyword>
<keyword evidence="8" id="KW-1185">Reference proteome</keyword>
<dbReference type="RefSeq" id="WP_070404317.1">
    <property type="nucleotide sequence ID" value="NZ_BJVW01000024.1"/>
</dbReference>
<dbReference type="GO" id="GO:0006298">
    <property type="term" value="P:mismatch repair"/>
    <property type="evidence" value="ECO:0007669"/>
    <property type="project" value="UniProtKB-UniRule"/>
</dbReference>
<sequence>MDTLEPATRSERMRRVRGKDTQPELVVRRLAHRLGYRFRLHRRDLPGSPDLVFPARKAVIFVHGCFWHQHDCARGARRPSSNAAYWHPKLARNVERDGKVRQQLESEGWRVLVLWECELRDVDQISRRLTNFLDV</sequence>
<evidence type="ECO:0000256" key="4">
    <source>
        <dbReference type="ARBA" id="ARBA00022801"/>
    </source>
</evidence>
<evidence type="ECO:0000256" key="6">
    <source>
        <dbReference type="PIRNR" id="PIRNR018267"/>
    </source>
</evidence>
<dbReference type="NCBIfam" id="TIGR00632">
    <property type="entry name" value="vsr"/>
    <property type="match status" value="1"/>
</dbReference>
<evidence type="ECO:0000313" key="8">
    <source>
        <dbReference type="Proteomes" id="UP000179145"/>
    </source>
</evidence>
<evidence type="ECO:0000256" key="1">
    <source>
        <dbReference type="ARBA" id="ARBA00022722"/>
    </source>
</evidence>
<dbReference type="InterPro" id="IPR004603">
    <property type="entry name" value="DNA_mismatch_endonuc_vsr"/>
</dbReference>
<evidence type="ECO:0000256" key="3">
    <source>
        <dbReference type="ARBA" id="ARBA00022763"/>
    </source>
</evidence>
<dbReference type="AlphaFoldDB" id="A0A1D8UZ53"/>
<dbReference type="InterPro" id="IPR011335">
    <property type="entry name" value="Restrct_endonuc-II-like"/>
</dbReference>
<evidence type="ECO:0000256" key="2">
    <source>
        <dbReference type="ARBA" id="ARBA00022759"/>
    </source>
</evidence>
<evidence type="ECO:0000313" key="7">
    <source>
        <dbReference type="EMBL" id="AOX18884.1"/>
    </source>
</evidence>
<gene>
    <name evidence="7" type="ORF">A0U89_16445</name>
</gene>
<comment type="similarity">
    <text evidence="6">Belongs to the vsr family.</text>
</comment>
<keyword evidence="2 6" id="KW-0255">Endonuclease</keyword>
<keyword evidence="1 6" id="KW-0540">Nuclease</keyword>
<proteinExistence type="inferred from homology"/>
<keyword evidence="4 6" id="KW-0378">Hydrolase</keyword>
<dbReference type="Pfam" id="PF03852">
    <property type="entry name" value="Vsr"/>
    <property type="match status" value="1"/>
</dbReference>
<dbReference type="PIRSF" id="PIRSF018267">
    <property type="entry name" value="VSR_endonuc"/>
    <property type="match status" value="1"/>
</dbReference>
<dbReference type="KEGG" id="kba:A0U89_16445"/>
<evidence type="ECO:0000256" key="5">
    <source>
        <dbReference type="ARBA" id="ARBA00023204"/>
    </source>
</evidence>
<accession>A0A1D8UZ53</accession>
<organism evidence="7 8">
    <name type="scientific">Kozakia baliensis</name>
    <dbReference type="NCBI Taxonomy" id="153496"/>
    <lineage>
        <taxon>Bacteria</taxon>
        <taxon>Pseudomonadati</taxon>
        <taxon>Pseudomonadota</taxon>
        <taxon>Alphaproteobacteria</taxon>
        <taxon>Acetobacterales</taxon>
        <taxon>Acetobacteraceae</taxon>
        <taxon>Kozakia</taxon>
    </lineage>
</organism>
<comment type="function">
    <text evidence="6">May nick specific sequences that contain T:G mispairs resulting from m5C-deamination.</text>
</comment>
<dbReference type="REBASE" id="161463">
    <property type="entry name" value="V.Kba14400ORF16455P"/>
</dbReference>
<dbReference type="GO" id="GO:0016787">
    <property type="term" value="F:hydrolase activity"/>
    <property type="evidence" value="ECO:0007669"/>
    <property type="project" value="UniProtKB-KW"/>
</dbReference>
<dbReference type="Gene3D" id="3.40.960.10">
    <property type="entry name" value="VSR Endonuclease"/>
    <property type="match status" value="1"/>
</dbReference>
<dbReference type="SUPFAM" id="SSF52980">
    <property type="entry name" value="Restriction endonuclease-like"/>
    <property type="match status" value="1"/>
</dbReference>
<protein>
    <recommendedName>
        <fullName evidence="6">Very short patch repair endonuclease</fullName>
        <ecNumber evidence="6">3.1.-.-</ecNumber>
    </recommendedName>
</protein>
<dbReference type="EMBL" id="CP014678">
    <property type="protein sequence ID" value="AOX18884.1"/>
    <property type="molecule type" value="Genomic_DNA"/>
</dbReference>
<dbReference type="OrthoDB" id="9801520at2"/>
<geneLocation type="plasmid" evidence="8">
    <name>pkb14400_4</name>
</geneLocation>
<dbReference type="GO" id="GO:0004519">
    <property type="term" value="F:endonuclease activity"/>
    <property type="evidence" value="ECO:0007669"/>
    <property type="project" value="UniProtKB-KW"/>
</dbReference>
<keyword evidence="5 6" id="KW-0234">DNA repair</keyword>